<dbReference type="InterPro" id="IPR022412">
    <property type="entry name" value="Quinolinate_PRibosylTrfase_N"/>
</dbReference>
<dbReference type="InterPro" id="IPR037128">
    <property type="entry name" value="Quinolinate_PRibosylTase_N_sf"/>
</dbReference>
<dbReference type="GO" id="GO:0005737">
    <property type="term" value="C:cytoplasm"/>
    <property type="evidence" value="ECO:0007669"/>
    <property type="project" value="TreeGrafter"/>
</dbReference>
<keyword evidence="3 5" id="KW-0328">Glycosyltransferase</keyword>
<name>A0A7W6S2M1_9PROT</name>
<dbReference type="Pfam" id="PF01729">
    <property type="entry name" value="QRPTase_C"/>
    <property type="match status" value="1"/>
</dbReference>
<feature type="domain" description="Quinolinate phosphoribosyl transferase C-terminal" evidence="6">
    <location>
        <begin position="109"/>
        <end position="282"/>
    </location>
</feature>
<keyword evidence="9" id="KW-1185">Reference proteome</keyword>
<dbReference type="InterPro" id="IPR013785">
    <property type="entry name" value="Aldolase_TIM"/>
</dbReference>
<dbReference type="GO" id="GO:0009435">
    <property type="term" value="P:NAD+ biosynthetic process"/>
    <property type="evidence" value="ECO:0007669"/>
    <property type="project" value="InterPro"/>
</dbReference>
<reference evidence="8 9" key="1">
    <citation type="submission" date="2020-08" db="EMBL/GenBank/DDBJ databases">
        <title>Genome sequencing of Purple Non-Sulfur Bacteria from various extreme environments.</title>
        <authorList>
            <person name="Mayer M."/>
        </authorList>
    </citation>
    <scope>NUCLEOTIDE SEQUENCE [LARGE SCALE GENOMIC DNA]</scope>
    <source>
        <strain evidence="8 9">JA135</strain>
    </source>
</reference>
<dbReference type="InterPro" id="IPR027277">
    <property type="entry name" value="NadC/ModD"/>
</dbReference>
<dbReference type="InterPro" id="IPR006242">
    <property type="entry name" value="ModD"/>
</dbReference>
<dbReference type="PANTHER" id="PTHR32179:SF4">
    <property type="entry name" value="PYROPHOSPHORYLASE MODD-RELATED"/>
    <property type="match status" value="1"/>
</dbReference>
<dbReference type="PIRSF" id="PIRSF006250">
    <property type="entry name" value="NadC_ModD"/>
    <property type="match status" value="1"/>
</dbReference>
<dbReference type="InterPro" id="IPR036068">
    <property type="entry name" value="Nicotinate_pribotase-like_C"/>
</dbReference>
<dbReference type="Gene3D" id="3.20.20.70">
    <property type="entry name" value="Aldolase class I"/>
    <property type="match status" value="1"/>
</dbReference>
<evidence type="ECO:0000256" key="2">
    <source>
        <dbReference type="ARBA" id="ARBA00019205"/>
    </source>
</evidence>
<dbReference type="SUPFAM" id="SSF51690">
    <property type="entry name" value="Nicotinate/Quinolinate PRTase C-terminal domain-like"/>
    <property type="match status" value="1"/>
</dbReference>
<dbReference type="EMBL" id="JACIGI010000044">
    <property type="protein sequence ID" value="MBB4287632.1"/>
    <property type="molecule type" value="Genomic_DNA"/>
</dbReference>
<dbReference type="Gene3D" id="3.90.1170.20">
    <property type="entry name" value="Quinolinate phosphoribosyl transferase, N-terminal domain"/>
    <property type="match status" value="1"/>
</dbReference>
<dbReference type="NCBIfam" id="TIGR01334">
    <property type="entry name" value="modD"/>
    <property type="match status" value="1"/>
</dbReference>
<evidence type="ECO:0000313" key="9">
    <source>
        <dbReference type="Proteomes" id="UP000555728"/>
    </source>
</evidence>
<comment type="similarity">
    <text evidence="1 5">Belongs to the NadC/ModD family.</text>
</comment>
<protein>
    <recommendedName>
        <fullName evidence="2">Putative pyrophosphorylase ModD</fullName>
    </recommendedName>
</protein>
<dbReference type="InterPro" id="IPR002638">
    <property type="entry name" value="Quinolinate_PRibosylTrfase_C"/>
</dbReference>
<dbReference type="PANTHER" id="PTHR32179">
    <property type="entry name" value="NICOTINATE-NUCLEOTIDE PYROPHOSPHORYLASE [CARBOXYLATING]"/>
    <property type="match status" value="1"/>
</dbReference>
<evidence type="ECO:0000256" key="3">
    <source>
        <dbReference type="ARBA" id="ARBA00022676"/>
    </source>
</evidence>
<dbReference type="SUPFAM" id="SSF54675">
    <property type="entry name" value="Nicotinate/Quinolinate PRTase N-terminal domain-like"/>
    <property type="match status" value="1"/>
</dbReference>
<sequence>MASLRVLDDGALWALLREDAPYGDLTSRVLELGAVSARMTFAARDAMTLCGAEEAARLLELTGATVRIDAASGTARAPGEPILEAEGPAEALLLGWKVAQTLVEWASGVATRAAALVAAARDGHPAALVACTRKAVPGTRALSAKAVLAGGASLHRTGLSDTVLLFPEHRAVGGTQGGVEEALARQIATLRHACPERRVVVEVATVAEALAAARHGADVLQLEKFTPAQVADVGARLGPAPAPCLAAAGGIHAGNAAAYARAGARVLVTSAPYTAPPVDVQVTLVPAPTSSPRANGSAGS</sequence>
<dbReference type="Pfam" id="PF02749">
    <property type="entry name" value="QRPTase_N"/>
    <property type="match status" value="1"/>
</dbReference>
<evidence type="ECO:0000256" key="1">
    <source>
        <dbReference type="ARBA" id="ARBA00009400"/>
    </source>
</evidence>
<dbReference type="AlphaFoldDB" id="A0A7W6S2M1"/>
<dbReference type="Proteomes" id="UP000555728">
    <property type="component" value="Unassembled WGS sequence"/>
</dbReference>
<dbReference type="RefSeq" id="WP_221237202.1">
    <property type="nucleotide sequence ID" value="NZ_JACIGI010000044.1"/>
</dbReference>
<evidence type="ECO:0000256" key="4">
    <source>
        <dbReference type="ARBA" id="ARBA00022679"/>
    </source>
</evidence>
<keyword evidence="4 5" id="KW-0808">Transferase</keyword>
<feature type="domain" description="Quinolinate phosphoribosyl transferase N-terminal" evidence="7">
    <location>
        <begin position="24"/>
        <end position="107"/>
    </location>
</feature>
<accession>A0A7W6S2M1</accession>
<evidence type="ECO:0000256" key="5">
    <source>
        <dbReference type="PIRNR" id="PIRNR006250"/>
    </source>
</evidence>
<dbReference type="FunFam" id="3.20.20.70:FF:000030">
    <property type="entry name" value="Nicotinate-nucleotide pyrophosphorylase, carboxylating"/>
    <property type="match status" value="1"/>
</dbReference>
<dbReference type="GO" id="GO:0034213">
    <property type="term" value="P:quinolinate catabolic process"/>
    <property type="evidence" value="ECO:0007669"/>
    <property type="project" value="TreeGrafter"/>
</dbReference>
<organism evidence="8 9">
    <name type="scientific">Roseospira goensis</name>
    <dbReference type="NCBI Taxonomy" id="391922"/>
    <lineage>
        <taxon>Bacteria</taxon>
        <taxon>Pseudomonadati</taxon>
        <taxon>Pseudomonadota</taxon>
        <taxon>Alphaproteobacteria</taxon>
        <taxon>Rhodospirillales</taxon>
        <taxon>Rhodospirillaceae</taxon>
        <taxon>Roseospira</taxon>
    </lineage>
</organism>
<proteinExistence type="inferred from homology"/>
<dbReference type="GO" id="GO:0004514">
    <property type="term" value="F:nicotinate-nucleotide diphosphorylase (carboxylating) activity"/>
    <property type="evidence" value="ECO:0007669"/>
    <property type="project" value="InterPro"/>
</dbReference>
<gene>
    <name evidence="8" type="ORF">GGD88_003385</name>
</gene>
<evidence type="ECO:0000259" key="6">
    <source>
        <dbReference type="Pfam" id="PF01729"/>
    </source>
</evidence>
<evidence type="ECO:0000259" key="7">
    <source>
        <dbReference type="Pfam" id="PF02749"/>
    </source>
</evidence>
<evidence type="ECO:0000313" key="8">
    <source>
        <dbReference type="EMBL" id="MBB4287632.1"/>
    </source>
</evidence>
<comment type="caution">
    <text evidence="8">The sequence shown here is derived from an EMBL/GenBank/DDBJ whole genome shotgun (WGS) entry which is preliminary data.</text>
</comment>